<dbReference type="AlphaFoldDB" id="A0AAW0EDM4"/>
<protein>
    <submittedName>
        <fullName evidence="3">Uncharacterized protein</fullName>
    </submittedName>
</protein>
<dbReference type="Proteomes" id="UP001362999">
    <property type="component" value="Unassembled WGS sequence"/>
</dbReference>
<evidence type="ECO:0000256" key="1">
    <source>
        <dbReference type="SAM" id="Phobius"/>
    </source>
</evidence>
<reference evidence="3 4" key="1">
    <citation type="journal article" date="2024" name="J Genomics">
        <title>Draft genome sequencing and assembly of Favolaschia claudopus CIRM-BRFM 2984 isolated from oak limbs.</title>
        <authorList>
            <person name="Navarro D."/>
            <person name="Drula E."/>
            <person name="Chaduli D."/>
            <person name="Cazenave R."/>
            <person name="Ahrendt S."/>
            <person name="Wang J."/>
            <person name="Lipzen A."/>
            <person name="Daum C."/>
            <person name="Barry K."/>
            <person name="Grigoriev I.V."/>
            <person name="Favel A."/>
            <person name="Rosso M.N."/>
            <person name="Martin F."/>
        </authorList>
    </citation>
    <scope>NUCLEOTIDE SEQUENCE [LARGE SCALE GENOMIC DNA]</scope>
    <source>
        <strain evidence="3 4">CIRM-BRFM 2984</strain>
    </source>
</reference>
<evidence type="ECO:0000313" key="2">
    <source>
        <dbReference type="EMBL" id="KAK6974918.1"/>
    </source>
</evidence>
<name>A0AAW0EDM4_9AGAR</name>
<evidence type="ECO:0000313" key="4">
    <source>
        <dbReference type="Proteomes" id="UP001362999"/>
    </source>
</evidence>
<organism evidence="3 4">
    <name type="scientific">Favolaschia claudopus</name>
    <dbReference type="NCBI Taxonomy" id="2862362"/>
    <lineage>
        <taxon>Eukaryota</taxon>
        <taxon>Fungi</taxon>
        <taxon>Dikarya</taxon>
        <taxon>Basidiomycota</taxon>
        <taxon>Agaricomycotina</taxon>
        <taxon>Agaricomycetes</taxon>
        <taxon>Agaricomycetidae</taxon>
        <taxon>Agaricales</taxon>
        <taxon>Marasmiineae</taxon>
        <taxon>Mycenaceae</taxon>
        <taxon>Favolaschia</taxon>
    </lineage>
</organism>
<dbReference type="EMBL" id="JAWWNJ010000178">
    <property type="protein sequence ID" value="KAK6974918.1"/>
    <property type="molecule type" value="Genomic_DNA"/>
</dbReference>
<keyword evidence="1" id="KW-1133">Transmembrane helix</keyword>
<keyword evidence="1" id="KW-0472">Membrane</keyword>
<accession>A0AAW0EDM4</accession>
<proteinExistence type="predicted"/>
<comment type="caution">
    <text evidence="3">The sequence shown here is derived from an EMBL/GenBank/DDBJ whole genome shotgun (WGS) entry which is preliminary data.</text>
</comment>
<dbReference type="EMBL" id="JAWWNJ010000002">
    <property type="protein sequence ID" value="KAK7062318.1"/>
    <property type="molecule type" value="Genomic_DNA"/>
</dbReference>
<evidence type="ECO:0000313" key="3">
    <source>
        <dbReference type="EMBL" id="KAK7062318.1"/>
    </source>
</evidence>
<keyword evidence="4" id="KW-1185">Reference proteome</keyword>
<keyword evidence="1" id="KW-0812">Transmembrane</keyword>
<sequence>MVFDAEAMAKIHAGLAAVRIPSWIDRPPTNLGEKAHGKLKADNWLVLITVFFPLILPEMWYEGELDLTMLRQICRRGKLYASANDSIKFGDPESPTVKALRILYGEDSISDSTRNGERLSPMQETAHNGSGPILEASTYDMILSYWNQTYSPTYIHKSQLTYDLMNAGVRVLPTHAVELTHFKHNTRLFSIFRKNTGSSSISFRHPATGQKGFGYIQEVWKQALQGEYRMFVIIQPHTELSPSDEAKTHLPTHPRFRSFARYTNPQFLRPRLVVELRHIISHVPFYLRPEGTFGISPAITLFVDCLVKGRD</sequence>
<feature type="transmembrane region" description="Helical" evidence="1">
    <location>
        <begin position="44"/>
        <end position="61"/>
    </location>
</feature>
<gene>
    <name evidence="3" type="ORF">R3P38DRAFT_3341015</name>
    <name evidence="2" type="ORF">R3P38DRAFT_3479745</name>
</gene>